<sequence length="311" mass="36100">MLRYKDLDKLASKFKGYIVTGHHQEDYLETLLVQLIRGAGLNSLKTLGPFENNRFRPLVLVPNPIRLALLQNSDWEIFEDESNDSEDYLRNRLRKKVLPILLEEGANPEKIYRNFHELESPRTSHRALNEQHKTGEEQIRRISRQVLESESSSICKYIIDTHLKSLGLHPISTNFLKDLIAKIDSRSAFSLENKESWFWKSVSSDLYILPKYGLFFKESEFDQVRGFLKWNGKTKRIPSGCTTATIQEGDKIFVGGIHREVTELLREREIPVPIRKMLPILKRGTKTVLVCLRMWDARAEDICSDDFRVPG</sequence>
<evidence type="ECO:0000313" key="6">
    <source>
        <dbReference type="EMBL" id="PJZ71118.1"/>
    </source>
</evidence>
<evidence type="ECO:0000256" key="3">
    <source>
        <dbReference type="ARBA" id="ARBA00022741"/>
    </source>
</evidence>
<keyword evidence="8" id="KW-1185">Reference proteome</keyword>
<dbReference type="GO" id="GO:0005524">
    <property type="term" value="F:ATP binding"/>
    <property type="evidence" value="ECO:0007669"/>
    <property type="project" value="UniProtKB-KW"/>
</dbReference>
<keyword evidence="3" id="KW-0547">Nucleotide-binding</keyword>
<dbReference type="OrthoDB" id="9807403at2"/>
<evidence type="ECO:0000313" key="7">
    <source>
        <dbReference type="EMBL" id="PJZ74650.1"/>
    </source>
</evidence>
<reference evidence="8 9" key="1">
    <citation type="submission" date="2017-07" db="EMBL/GenBank/DDBJ databases">
        <title>Leptospira spp. isolated from tropical soils.</title>
        <authorList>
            <person name="Thibeaux R."/>
            <person name="Iraola G."/>
            <person name="Ferres I."/>
            <person name="Bierque E."/>
            <person name="Girault D."/>
            <person name="Soupe-Gilbert M.-E."/>
            <person name="Picardeau M."/>
            <person name="Goarant C."/>
        </authorList>
    </citation>
    <scope>NUCLEOTIDE SEQUENCE [LARGE SCALE GENOMIC DNA]</scope>
    <source>
        <strain evidence="7 9">FH1-B-B1</strain>
        <strain evidence="6 8">FH1-B-C1</strain>
    </source>
</reference>
<dbReference type="InterPro" id="IPR011063">
    <property type="entry name" value="TilS/TtcA_N"/>
</dbReference>
<evidence type="ECO:0000313" key="8">
    <source>
        <dbReference type="Proteomes" id="UP000231962"/>
    </source>
</evidence>
<organism evidence="7 9">
    <name type="scientific">Leptospira perolatii</name>
    <dbReference type="NCBI Taxonomy" id="2023191"/>
    <lineage>
        <taxon>Bacteria</taxon>
        <taxon>Pseudomonadati</taxon>
        <taxon>Spirochaetota</taxon>
        <taxon>Spirochaetia</taxon>
        <taxon>Leptospirales</taxon>
        <taxon>Leptospiraceae</taxon>
        <taxon>Leptospira</taxon>
    </lineage>
</organism>
<keyword evidence="1" id="KW-0436">Ligase</keyword>
<keyword evidence="2" id="KW-0819">tRNA processing</keyword>
<evidence type="ECO:0000259" key="5">
    <source>
        <dbReference type="Pfam" id="PF01171"/>
    </source>
</evidence>
<feature type="domain" description="tRNA(Ile)-lysidine/2-thiocytidine synthase N-terminal" evidence="5">
    <location>
        <begin position="2"/>
        <end position="95"/>
    </location>
</feature>
<dbReference type="InterPro" id="IPR012094">
    <property type="entry name" value="tRNA_Ile_lys_synt"/>
</dbReference>
<dbReference type="PANTHER" id="PTHR43033">
    <property type="entry name" value="TRNA(ILE)-LYSIDINE SYNTHASE-RELATED"/>
    <property type="match status" value="1"/>
</dbReference>
<dbReference type="AlphaFoldDB" id="A0A2M9ZRE1"/>
<keyword evidence="4" id="KW-0067">ATP-binding</keyword>
<dbReference type="Gene3D" id="3.40.50.620">
    <property type="entry name" value="HUPs"/>
    <property type="match status" value="1"/>
</dbReference>
<evidence type="ECO:0000256" key="4">
    <source>
        <dbReference type="ARBA" id="ARBA00022840"/>
    </source>
</evidence>
<dbReference type="PANTHER" id="PTHR43033:SF1">
    <property type="entry name" value="TRNA(ILE)-LYSIDINE SYNTHASE-RELATED"/>
    <property type="match status" value="1"/>
</dbReference>
<dbReference type="GO" id="GO:0016879">
    <property type="term" value="F:ligase activity, forming carbon-nitrogen bonds"/>
    <property type="evidence" value="ECO:0007669"/>
    <property type="project" value="InterPro"/>
</dbReference>
<dbReference type="Proteomes" id="UP000231962">
    <property type="component" value="Unassembled WGS sequence"/>
</dbReference>
<dbReference type="EMBL" id="NPDZ01000001">
    <property type="protein sequence ID" value="PJZ74650.1"/>
    <property type="molecule type" value="Genomic_DNA"/>
</dbReference>
<dbReference type="InterPro" id="IPR014729">
    <property type="entry name" value="Rossmann-like_a/b/a_fold"/>
</dbReference>
<gene>
    <name evidence="6" type="ORF">CH360_00945</name>
    <name evidence="7" type="ORF">CH373_00945</name>
</gene>
<dbReference type="RefSeq" id="WP_100712060.1">
    <property type="nucleotide sequence ID" value="NZ_NPDY01000001.1"/>
</dbReference>
<protein>
    <submittedName>
        <fullName evidence="7">tRNA(Ile)-lysidine synthetase</fullName>
    </submittedName>
</protein>
<dbReference type="Pfam" id="PF01171">
    <property type="entry name" value="ATP_bind_3"/>
    <property type="match status" value="1"/>
</dbReference>
<accession>A0A2M9ZRE1</accession>
<dbReference type="SUPFAM" id="SSF52402">
    <property type="entry name" value="Adenine nucleotide alpha hydrolases-like"/>
    <property type="match status" value="1"/>
</dbReference>
<dbReference type="EMBL" id="NPDY01000001">
    <property type="protein sequence ID" value="PJZ71118.1"/>
    <property type="molecule type" value="Genomic_DNA"/>
</dbReference>
<comment type="caution">
    <text evidence="7">The sequence shown here is derived from an EMBL/GenBank/DDBJ whole genome shotgun (WGS) entry which is preliminary data.</text>
</comment>
<name>A0A2M9ZRE1_9LEPT</name>
<dbReference type="GO" id="GO:0008033">
    <property type="term" value="P:tRNA processing"/>
    <property type="evidence" value="ECO:0007669"/>
    <property type="project" value="UniProtKB-KW"/>
</dbReference>
<evidence type="ECO:0000313" key="9">
    <source>
        <dbReference type="Proteomes" id="UP000231990"/>
    </source>
</evidence>
<proteinExistence type="predicted"/>
<evidence type="ECO:0000256" key="2">
    <source>
        <dbReference type="ARBA" id="ARBA00022694"/>
    </source>
</evidence>
<dbReference type="Proteomes" id="UP000231990">
    <property type="component" value="Unassembled WGS sequence"/>
</dbReference>
<evidence type="ECO:0000256" key="1">
    <source>
        <dbReference type="ARBA" id="ARBA00022598"/>
    </source>
</evidence>